<accession>A0A835SPV6</accession>
<dbReference type="FunFam" id="1.10.8.60:FF:000178">
    <property type="entry name" value="CDC48/VCP homolog, AAA superfamily"/>
    <property type="match status" value="1"/>
</dbReference>
<dbReference type="AlphaFoldDB" id="A0A835SPV6"/>
<keyword evidence="2" id="KW-0067">ATP-binding</keyword>
<feature type="domain" description="AAA+ ATPase" evidence="4">
    <location>
        <begin position="566"/>
        <end position="744"/>
    </location>
</feature>
<feature type="compositionally biased region" description="Low complexity" evidence="3">
    <location>
        <begin position="64"/>
        <end position="89"/>
    </location>
</feature>
<feature type="domain" description="AAA+ ATPase" evidence="4">
    <location>
        <begin position="884"/>
        <end position="1026"/>
    </location>
</feature>
<dbReference type="GO" id="GO:0005524">
    <property type="term" value="F:ATP binding"/>
    <property type="evidence" value="ECO:0007669"/>
    <property type="project" value="UniProtKB-KW"/>
</dbReference>
<reference evidence="5" key="1">
    <citation type="journal article" date="2020" name="bioRxiv">
        <title>Comparative genomics of Chlamydomonas.</title>
        <authorList>
            <person name="Craig R.J."/>
            <person name="Hasan A.R."/>
            <person name="Ness R.W."/>
            <person name="Keightley P.D."/>
        </authorList>
    </citation>
    <scope>NUCLEOTIDE SEQUENCE</scope>
    <source>
        <strain evidence="5">SAG 7.73</strain>
    </source>
</reference>
<evidence type="ECO:0000313" key="6">
    <source>
        <dbReference type="Proteomes" id="UP000650467"/>
    </source>
</evidence>
<evidence type="ECO:0000256" key="1">
    <source>
        <dbReference type="ARBA" id="ARBA00022741"/>
    </source>
</evidence>
<dbReference type="InterPro" id="IPR027417">
    <property type="entry name" value="P-loop_NTPase"/>
</dbReference>
<gene>
    <name evidence="5" type="ORF">HXX76_010848</name>
</gene>
<feature type="compositionally biased region" description="Gly residues" evidence="3">
    <location>
        <begin position="281"/>
        <end position="295"/>
    </location>
</feature>
<dbReference type="CDD" id="cd19511">
    <property type="entry name" value="RecA-like_CDC48_r2-like"/>
    <property type="match status" value="1"/>
</dbReference>
<dbReference type="GO" id="GO:0016887">
    <property type="term" value="F:ATP hydrolysis activity"/>
    <property type="evidence" value="ECO:0007669"/>
    <property type="project" value="InterPro"/>
</dbReference>
<dbReference type="PANTHER" id="PTHR23077:SF27">
    <property type="entry name" value="ATPASE FAMILY GENE 2 PROTEIN HOMOLOG A"/>
    <property type="match status" value="1"/>
</dbReference>
<evidence type="ECO:0000256" key="2">
    <source>
        <dbReference type="ARBA" id="ARBA00022840"/>
    </source>
</evidence>
<evidence type="ECO:0000256" key="3">
    <source>
        <dbReference type="SAM" id="MobiDB-lite"/>
    </source>
</evidence>
<dbReference type="SMART" id="SM00382">
    <property type="entry name" value="AAA"/>
    <property type="match status" value="2"/>
</dbReference>
<proteinExistence type="predicted"/>
<dbReference type="FunFam" id="3.40.50.300:FF:000061">
    <property type="entry name" value="ATPase family, AAA domain-containing 2"/>
    <property type="match status" value="1"/>
</dbReference>
<keyword evidence="6" id="KW-1185">Reference proteome</keyword>
<feature type="region of interest" description="Disordered" evidence="3">
    <location>
        <begin position="277"/>
        <end position="326"/>
    </location>
</feature>
<dbReference type="PANTHER" id="PTHR23077">
    <property type="entry name" value="AAA-FAMILY ATPASE"/>
    <property type="match status" value="1"/>
</dbReference>
<dbReference type="InterPro" id="IPR050168">
    <property type="entry name" value="AAA_ATPase_domain"/>
</dbReference>
<dbReference type="OrthoDB" id="27435at2759"/>
<name>A0A835SPV6_CHLIN</name>
<keyword evidence="1" id="KW-0547">Nucleotide-binding</keyword>
<feature type="region of interest" description="Disordered" evidence="3">
    <location>
        <begin position="216"/>
        <end position="246"/>
    </location>
</feature>
<dbReference type="InterPro" id="IPR003593">
    <property type="entry name" value="AAA+_ATPase"/>
</dbReference>
<dbReference type="PROSITE" id="PS00674">
    <property type="entry name" value="AAA"/>
    <property type="match status" value="2"/>
</dbReference>
<organism evidence="5 6">
    <name type="scientific">Chlamydomonas incerta</name>
    <dbReference type="NCBI Taxonomy" id="51695"/>
    <lineage>
        <taxon>Eukaryota</taxon>
        <taxon>Viridiplantae</taxon>
        <taxon>Chlorophyta</taxon>
        <taxon>core chlorophytes</taxon>
        <taxon>Chlorophyceae</taxon>
        <taxon>CS clade</taxon>
        <taxon>Chlamydomonadales</taxon>
        <taxon>Chlamydomonadaceae</taxon>
        <taxon>Chlamydomonas</taxon>
    </lineage>
</organism>
<dbReference type="SUPFAM" id="SSF52540">
    <property type="entry name" value="P-loop containing nucleoside triphosphate hydrolases"/>
    <property type="match status" value="2"/>
</dbReference>
<feature type="region of interest" description="Disordered" evidence="3">
    <location>
        <begin position="668"/>
        <end position="709"/>
    </location>
</feature>
<sequence length="1122" mass="108059">MSAFGAPCYGASLVDGAAPRLPAGACWVALPPEALTAARMAAGQVILIGISARTAPPPGGGGAAALSPGPGARSPGPSTPGASSFGPAPDFLTPDPATGASPQPQSLWRLCGRRLNLPGLADRAPAVAASAAAAAGAAGSSTGAGSSNSAVLLGGHLMPARVWPASKLPRGAALLSPALREAGGQPPAGTVLLLYRPSAAAAAALAASGAGGPAALAASGAGGPAAPPSLAPSTPGPGGPAAAGAVASGQPLPAVGVAGTLVLRLCGDALLQPPAGAPGALDGGGDGSGGGGGADGSSSAPVTPVRTPAGKAGAAKKSAGTPATASGKGAAAAAASGVGSSANGDAAAGGPLQQWPLETLRAAAAAADEGTRGALAAVARRHLAGRHVLAGAPVVLPVLGSSAVLSVEAALPEGAGSGGGGAAAAAAPPALSPLAALEVSRGTHVVVLYPGEPLPAELAAALAAAAGPVAATAAAGAGSVAGGGGGGGSLARMVATAREAAVAAVAESAAEAAADAAERALRAGHAAGGVGFNHLGGVGAHLAALRELVGLPLRAPQLFEHYGIRPPRGVLLYGPPGSGKTLLARAAAADAGGCVLLINGPDVVSEYYGESESSLKGIFAAATALAPSVVIIDEIDALAPARGSGGGSDVASRLVTALLTLLDGATDTAGQPHASASTSATAAAAPASAPQPAATASGSSSSSPAAPRHRPVVVVAATNRPDALDAALRRPGRLERELEVGVPGAAARREVLQARLRGVRHSLTGGQVSDLAAAAHGFVAADLAALVDEAAMCALRRLAAAAEAAAAGAVQEAAAAQEAVVTLEDFKTAETRVRPSALREVAVEVPRVRWSDIGGLAAVKQALQEAVEWPHKAQGAMARLGAQPPRGVLLYGPPGCSKTLLARAVAAEAGLNFMAVKGGELVSKYVGESEKAIAALFARARAVAPAIIFFDELDGLVGSRGGPDQTSGGGGGVSERVLSQMLTEMDGLVDRGGVTVLAATNRPDCVDPALLRPGRFDRLIFVPLPDREARAEILRVHLRRTPTAADVDVPHLALATAGFSGADLGALVREAALAALEEDLQGATCVAGRHFAAALATTQPSVPPGAELMTAYAALQRGGGGG</sequence>
<protein>
    <recommendedName>
        <fullName evidence="4">AAA+ ATPase domain-containing protein</fullName>
    </recommendedName>
</protein>
<evidence type="ECO:0000259" key="4">
    <source>
        <dbReference type="SMART" id="SM00382"/>
    </source>
</evidence>
<dbReference type="Gene3D" id="3.40.50.300">
    <property type="entry name" value="P-loop containing nucleotide triphosphate hydrolases"/>
    <property type="match status" value="2"/>
</dbReference>
<comment type="caution">
    <text evidence="5">The sequence shown here is derived from an EMBL/GenBank/DDBJ whole genome shotgun (WGS) entry which is preliminary data.</text>
</comment>
<dbReference type="InterPro" id="IPR003959">
    <property type="entry name" value="ATPase_AAA_core"/>
</dbReference>
<dbReference type="InterPro" id="IPR003960">
    <property type="entry name" value="ATPase_AAA_CS"/>
</dbReference>
<dbReference type="Pfam" id="PF00004">
    <property type="entry name" value="AAA"/>
    <property type="match status" value="2"/>
</dbReference>
<dbReference type="InterPro" id="IPR041569">
    <property type="entry name" value="AAA_lid_3"/>
</dbReference>
<feature type="compositionally biased region" description="Pro residues" evidence="3">
    <location>
        <begin position="225"/>
        <end position="238"/>
    </location>
</feature>
<feature type="compositionally biased region" description="Low complexity" evidence="3">
    <location>
        <begin position="296"/>
        <end position="326"/>
    </location>
</feature>
<dbReference type="Pfam" id="PF17862">
    <property type="entry name" value="AAA_lid_3"/>
    <property type="match status" value="2"/>
</dbReference>
<dbReference type="FunFam" id="3.40.50.300:FF:000661">
    <property type="entry name" value="calmodulin-interacting protein 111 isoform X1"/>
    <property type="match status" value="1"/>
</dbReference>
<evidence type="ECO:0000313" key="5">
    <source>
        <dbReference type="EMBL" id="KAG2429616.1"/>
    </source>
</evidence>
<feature type="region of interest" description="Disordered" evidence="3">
    <location>
        <begin position="57"/>
        <end position="105"/>
    </location>
</feature>
<dbReference type="Proteomes" id="UP000650467">
    <property type="component" value="Unassembled WGS sequence"/>
</dbReference>
<dbReference type="Gene3D" id="1.10.8.60">
    <property type="match status" value="2"/>
</dbReference>
<dbReference type="EMBL" id="JAEHOC010000030">
    <property type="protein sequence ID" value="KAG2429616.1"/>
    <property type="molecule type" value="Genomic_DNA"/>
</dbReference>
<dbReference type="GO" id="GO:0009507">
    <property type="term" value="C:chloroplast"/>
    <property type="evidence" value="ECO:0007669"/>
    <property type="project" value="TreeGrafter"/>
</dbReference>